<dbReference type="AlphaFoldDB" id="A0A0D2X411"/>
<dbReference type="RefSeq" id="XP_004346396.2">
    <property type="nucleotide sequence ID" value="XM_004346346.2"/>
</dbReference>
<evidence type="ECO:0000313" key="7">
    <source>
        <dbReference type="EMBL" id="KJE95249.1"/>
    </source>
</evidence>
<name>A0A0D2X411_CAPO3</name>
<evidence type="ECO:0000256" key="3">
    <source>
        <dbReference type="ARBA" id="ARBA00022989"/>
    </source>
</evidence>
<feature type="transmembrane region" description="Helical" evidence="6">
    <location>
        <begin position="210"/>
        <end position="231"/>
    </location>
</feature>
<sequence>MLRRSAEQPDSSRRGIRPSLCLVIAIAIAMAILIDTLTACVLPAHGLALAREELPDANLAAQAQQALAQADQLEVPDPMQRQRLDPMMDSYDPAAAGGGGGGGDPGAERNPIPANDAPRQGAPKSQGKGKDEPINKLIMDQGTSYTAAMVLTLVSGLSTGLGGVVVVCLGEPTRSTMGFLEGIAAGVMIYLSVFDLLFPSVELIGLLHAFYSFVCGCVGFGVLSAILEAPIRVVSKIFRSSFGASQGALTAGTGSFTVAANVDPATLRTAIMTAAVVSLHNMPEGAILLISTLRGLRLGFVLAVSLALHNVPEGMSIAAPIYAATKSVPWSLVLPVVSGLFEPLGALVASLLLQMFSTGLSLQYLLAGVGGIMFVLSVVELGPLAVRHIGQKRLALASIIIGMLLCAILVRLTEALLEYNGIQENP</sequence>
<feature type="transmembrane region" description="Helical" evidence="6">
    <location>
        <begin position="179"/>
        <end position="198"/>
    </location>
</feature>
<evidence type="ECO:0000256" key="6">
    <source>
        <dbReference type="SAM" id="Phobius"/>
    </source>
</evidence>
<feature type="region of interest" description="Disordered" evidence="5">
    <location>
        <begin position="83"/>
        <end position="134"/>
    </location>
</feature>
<feature type="transmembrane region" description="Helical" evidence="6">
    <location>
        <begin position="362"/>
        <end position="382"/>
    </location>
</feature>
<dbReference type="GO" id="GO:0005385">
    <property type="term" value="F:zinc ion transmembrane transporter activity"/>
    <property type="evidence" value="ECO:0007669"/>
    <property type="project" value="TreeGrafter"/>
</dbReference>
<feature type="compositionally biased region" description="Gly residues" evidence="5">
    <location>
        <begin position="96"/>
        <end position="105"/>
    </location>
</feature>
<dbReference type="OrthoDB" id="262547at2759"/>
<dbReference type="EMBL" id="KE346368">
    <property type="protein sequence ID" value="KJE95249.1"/>
    <property type="molecule type" value="Genomic_DNA"/>
</dbReference>
<evidence type="ECO:0000256" key="2">
    <source>
        <dbReference type="ARBA" id="ARBA00022692"/>
    </source>
</evidence>
<organism evidence="7 8">
    <name type="scientific">Capsaspora owczarzaki (strain ATCC 30864)</name>
    <dbReference type="NCBI Taxonomy" id="595528"/>
    <lineage>
        <taxon>Eukaryota</taxon>
        <taxon>Filasterea</taxon>
        <taxon>Capsaspora</taxon>
    </lineage>
</organism>
<dbReference type="Proteomes" id="UP000008743">
    <property type="component" value="Unassembled WGS sequence"/>
</dbReference>
<keyword evidence="8" id="KW-1185">Reference proteome</keyword>
<evidence type="ECO:0000256" key="4">
    <source>
        <dbReference type="ARBA" id="ARBA00023136"/>
    </source>
</evidence>
<keyword evidence="3 6" id="KW-1133">Transmembrane helix</keyword>
<dbReference type="GO" id="GO:0016020">
    <property type="term" value="C:membrane"/>
    <property type="evidence" value="ECO:0007669"/>
    <property type="project" value="UniProtKB-SubCell"/>
</dbReference>
<evidence type="ECO:0000256" key="5">
    <source>
        <dbReference type="SAM" id="MobiDB-lite"/>
    </source>
</evidence>
<dbReference type="PhylomeDB" id="A0A0D2X411"/>
<evidence type="ECO:0000313" key="8">
    <source>
        <dbReference type="Proteomes" id="UP000008743"/>
    </source>
</evidence>
<keyword evidence="2 6" id="KW-0812">Transmembrane</keyword>
<feature type="transmembrane region" description="Helical" evidence="6">
    <location>
        <begin position="394"/>
        <end position="412"/>
    </location>
</feature>
<comment type="subcellular location">
    <subcellularLocation>
        <location evidence="1">Membrane</location>
        <topology evidence="1">Multi-pass membrane protein</topology>
    </subcellularLocation>
</comment>
<accession>A0A0D2X411</accession>
<dbReference type="PANTHER" id="PTHR11040:SF210">
    <property type="entry name" value="ZINC-REGULATED TRANSPORTER 3"/>
    <property type="match status" value="1"/>
</dbReference>
<proteinExistence type="predicted"/>
<feature type="transmembrane region" description="Helical" evidence="6">
    <location>
        <begin position="332"/>
        <end position="356"/>
    </location>
</feature>
<feature type="transmembrane region" description="Helical" evidence="6">
    <location>
        <begin position="20"/>
        <end position="44"/>
    </location>
</feature>
<dbReference type="Pfam" id="PF02535">
    <property type="entry name" value="Zip"/>
    <property type="match status" value="1"/>
</dbReference>
<protein>
    <submittedName>
        <fullName evidence="7">Uncharacterized protein</fullName>
    </submittedName>
</protein>
<dbReference type="InParanoid" id="A0A0D2X411"/>
<dbReference type="eggNOG" id="KOG2474">
    <property type="taxonomic scope" value="Eukaryota"/>
</dbReference>
<evidence type="ECO:0000256" key="1">
    <source>
        <dbReference type="ARBA" id="ARBA00004141"/>
    </source>
</evidence>
<feature type="transmembrane region" description="Helical" evidence="6">
    <location>
        <begin position="145"/>
        <end position="167"/>
    </location>
</feature>
<keyword evidence="4 6" id="KW-0472">Membrane</keyword>
<dbReference type="PANTHER" id="PTHR11040">
    <property type="entry name" value="ZINC/IRON TRANSPORTER"/>
    <property type="match status" value="1"/>
</dbReference>
<dbReference type="InterPro" id="IPR003689">
    <property type="entry name" value="ZIP"/>
</dbReference>
<gene>
    <name evidence="7" type="ORF">CAOG_005723</name>
</gene>
<reference evidence="8" key="1">
    <citation type="submission" date="2011-02" db="EMBL/GenBank/DDBJ databases">
        <title>The Genome Sequence of Capsaspora owczarzaki ATCC 30864.</title>
        <authorList>
            <person name="Russ C."/>
            <person name="Cuomo C."/>
            <person name="Burger G."/>
            <person name="Gray M.W."/>
            <person name="Holland P.W.H."/>
            <person name="King N."/>
            <person name="Lang F.B.F."/>
            <person name="Roger A.J."/>
            <person name="Ruiz-Trillo I."/>
            <person name="Young S.K."/>
            <person name="Zeng Q."/>
            <person name="Gargeya S."/>
            <person name="Alvarado L."/>
            <person name="Berlin A."/>
            <person name="Chapman S.B."/>
            <person name="Chen Z."/>
            <person name="Freedman E."/>
            <person name="Gellesch M."/>
            <person name="Goldberg J."/>
            <person name="Griggs A."/>
            <person name="Gujja S."/>
            <person name="Heilman E."/>
            <person name="Heiman D."/>
            <person name="Howarth C."/>
            <person name="Mehta T."/>
            <person name="Neiman D."/>
            <person name="Pearson M."/>
            <person name="Roberts A."/>
            <person name="Saif S."/>
            <person name="Shea T."/>
            <person name="Shenoy N."/>
            <person name="Sisk P."/>
            <person name="Stolte C."/>
            <person name="Sykes S."/>
            <person name="White J."/>
            <person name="Yandava C."/>
            <person name="Haas B."/>
            <person name="Nusbaum C."/>
            <person name="Birren B."/>
        </authorList>
    </citation>
    <scope>NUCLEOTIDE SEQUENCE</scope>
    <source>
        <strain evidence="8">ATCC 30864</strain>
    </source>
</reference>